<evidence type="ECO:0000259" key="4">
    <source>
        <dbReference type="Pfam" id="PF22928"/>
    </source>
</evidence>
<proteinExistence type="predicted"/>
<keyword evidence="7" id="KW-1185">Reference proteome</keyword>
<protein>
    <recommendedName>
        <fullName evidence="8">Integrator complex subunit 1</fullName>
    </recommendedName>
</protein>
<dbReference type="GO" id="GO:0032039">
    <property type="term" value="C:integrator complex"/>
    <property type="evidence" value="ECO:0007669"/>
    <property type="project" value="InterPro"/>
</dbReference>
<evidence type="ECO:0008006" key="8">
    <source>
        <dbReference type="Google" id="ProtNLM"/>
    </source>
</evidence>
<sequence length="2115" mass="238031">MDRDKKASLLKTRALPSGSKGNPRFNSTELIMLGPKQSDKSTGKALSAPPLDRKRTGSPGPAKKPKLAGPSGQPSTAGLQKFAPVVKRDLMGGGARRDSWETKVINVEPELLMAKFAAAEKDGDEDRMQGVLCGAVKLLRSQRPKPDAVLYLSLMFLAKTRPQAFQNDTVIEAFCHLLRKETPPSPALKGKGASAVAILAANLLLAVFQDSDQWPDAFVRAFVEDSLGDRLWVDHEECKCFVDNILTAFKTRMPPKSMMAPELTFKSEACPSPPAASGAIATDDDDSLSSLHLDLKETTMSLSVVPRYSVQEERIEKYILDIIQEQLQRRQPTDISRNVLRLMVCTCGLSAVRALVAHRLETWLSNPKLTRPAQDLLLTTCMNCNQHNKHDQDVIEYLVRIRLKTKPVINNFLQCVRELLGLHPDNLPSMLRRTIFNELSQSRNPNNMGLISVILQHSPERAARVLAEIFQDLLASREDYLRALRALFREIIRSLRHELNFHSFCAGLMVERKEPHVTGLEQPLKERLLMQVADLITLATFMAVTPAVKECATALYRNEKKDMIPLYHFQQQISAIQCDVVGWMYMVVMRMYRPNYQDFMHVLRKCLFLLDQPEHYCRDNWPPEQERGLYLRISSEMPVMEDTLLRILFIGMSKEHPATQTDAVELVDVLIRRAGLVPGGGCIEGGVGRPVLQVEQLELFDIVFSLCAYHQPENYALPEGYTPPSLAIADYYWRAFIMMLVVIAHNPSTCGRKAWTEYPTLRAMMHMCITNQFVFPPSGEQSEEMHNTETRIAIREKQLILEFETHLAAASTKMVITEQNSLLLSKLIKMDPTGPARRPPPPVLEQLKALNDKLRLGQLLCRSRNPNYLLEIIRDRQEGGSSQAMPWLADLVENSESSLDMLPVQCLCEFLLSDTLEGSTEAQRQRMMPNKRRKLQQLMGHLHRLLRNPESDCNAAREVIEYFMKRLTSQHMGPRGLAVRALQLLLCPANNGANGVPGGQQEGGDFDWLLEQIPQLPHFNYLLEQVIYTLRQAIHIETDPLAVVAYVAFLSLHTPEEQQADVCLDLAHLLVERATIMNAILPLDNSTTFVYGDLFLVSLLDLFIAYLNLARRSPHTAWQDEFVQVEWSSGERAQMHILVVHSMIIALTYGPPRERPERFTQLLRMWFPPDGVTIQAFLAGTRDEALLLPDWLKLRMIRSPVEQLVDAALRDLSADQLVLFIQSFGIPVASMSKLLQRLDRAVELDPHSMSNAMLDKSYMSQLVEVQHRRGAIGGDRYKALLAVDKELEHMETDSAKPTSVIQIVPRNNWTRTAQSETMFQSVTDAIVQIYRLEPNQPSINSKVEQDLYSRLQKLFAEDIGKKSVVGGAVAEFILTCERILENPQTGQLFAAQLQSKAAMSCSLFKLVITALRSETSNSPLRFKLTCVCNKLLELAVSNANTGVHPTPLLEILKQQVYTKSTERRSHSKGHASHRPDQRRQEELQRETPASVDEMVESLTAIAVNQPDRLEEALCTLVQRAIRSGDSSRLCQAVTQILSDERLSSKNADQVNTSFALVDWFEQLEPECVWSDKAAQLKLLFEKYNNEGSASSRFRLYLLSTLIHRAHWNTLLECIAMLLTRPIDKSLDASTVLDFLSACMFIPKIWQGRDKKLPKHHTVENVLALSTDEMCAVADFMLEEMLNQGDDDKAKEIVSQRMHIIEHSCVKQAHITFLADHLVTLVNENSPQSASAKVLLVKLYLSMPSVIFSADSVNYLLSDINPQKGGYTRVDCLSHSILIAMSVCDTDKTFKSDLRYLNLSCRKLAATHPDLLLRQLPLIASLLHSRMSAGIPMFGTKNNRKSFLVCIMGVLELLRQKLFNQEYIADVNTILRVYLESMLLHVNAGMTRAVEDNIGGNLNRLLGLVNTYVKHNPDAAREFLNEHQEQLEELARTYKNMVSLRTLLKGGAFIPEEKSASGGTTTPAIIVDSALPDDSINKIPLNLADRDATIQGLQKLEMSASRRPAILELYQDELQSLLSTGDSQLCKQAFRLMLLCIEQRPAAAGRFVSCYLQCLASETRDVVNMALEKLPEFVVLCEEHAPLLLNKAFQLGISSNVNSVEPISDALELLNMQYGN</sequence>
<dbReference type="Pfam" id="PF22928">
    <property type="entry name" value="INTS1_R4"/>
    <property type="match status" value="1"/>
</dbReference>
<dbReference type="FunCoup" id="A0A7M7MJP7">
    <property type="interactions" value="992"/>
</dbReference>
<organism evidence="6 7">
    <name type="scientific">Varroa destructor</name>
    <name type="common">Honeybee mite</name>
    <dbReference type="NCBI Taxonomy" id="109461"/>
    <lineage>
        <taxon>Eukaryota</taxon>
        <taxon>Metazoa</taxon>
        <taxon>Ecdysozoa</taxon>
        <taxon>Arthropoda</taxon>
        <taxon>Chelicerata</taxon>
        <taxon>Arachnida</taxon>
        <taxon>Acari</taxon>
        <taxon>Parasitiformes</taxon>
        <taxon>Mesostigmata</taxon>
        <taxon>Gamasina</taxon>
        <taxon>Dermanyssoidea</taxon>
        <taxon>Varroidae</taxon>
        <taxon>Varroa</taxon>
    </lineage>
</organism>
<dbReference type="InParanoid" id="A0A7M7MJP7"/>
<feature type="domain" description="Integrator complex subunit 1 INTS2-binding" evidence="5">
    <location>
        <begin position="958"/>
        <end position="1276"/>
    </location>
</feature>
<dbReference type="Proteomes" id="UP000594260">
    <property type="component" value="Unplaced"/>
</dbReference>
<feature type="domain" description="Integrator complex subunit 1 R4" evidence="4">
    <location>
        <begin position="1986"/>
        <end position="2077"/>
    </location>
</feature>
<feature type="domain" description="Integrator complex subunit 1 RPB2-binding" evidence="2">
    <location>
        <begin position="314"/>
        <end position="467"/>
    </location>
</feature>
<evidence type="ECO:0000259" key="2">
    <source>
        <dbReference type="Pfam" id="PF12432"/>
    </source>
</evidence>
<dbReference type="Pfam" id="PF12432">
    <property type="entry name" value="INTS1_RP2B-bd"/>
    <property type="match status" value="1"/>
</dbReference>
<dbReference type="EnsemblMetazoa" id="XM_022816382">
    <property type="protein sequence ID" value="XP_022672117"/>
    <property type="gene ID" value="LOC111254893"/>
</dbReference>
<dbReference type="KEGG" id="vde:111254893"/>
<feature type="region of interest" description="Disordered" evidence="1">
    <location>
        <begin position="1460"/>
        <end position="1489"/>
    </location>
</feature>
<dbReference type="EnsemblMetazoa" id="XM_022816551">
    <property type="protein sequence ID" value="XP_022672286"/>
    <property type="gene ID" value="LOC111254893"/>
</dbReference>
<feature type="region of interest" description="Disordered" evidence="1">
    <location>
        <begin position="1"/>
        <end position="82"/>
    </location>
</feature>
<accession>A0A7M7MJP7</accession>
<evidence type="ECO:0000259" key="5">
    <source>
        <dbReference type="Pfam" id="PF22929"/>
    </source>
</evidence>
<feature type="domain" description="Integrator complex subunit 1 R3" evidence="3">
    <location>
        <begin position="1769"/>
        <end position="1935"/>
    </location>
</feature>
<feature type="compositionally biased region" description="Basic and acidic residues" evidence="1">
    <location>
        <begin position="1473"/>
        <end position="1485"/>
    </location>
</feature>
<dbReference type="PANTHER" id="PTHR21224">
    <property type="entry name" value="INTEGRATOR COMPLEX SUBUNIT 1"/>
    <property type="match status" value="1"/>
</dbReference>
<dbReference type="EnsemblMetazoa" id="XM_022816469">
    <property type="protein sequence ID" value="XP_022672204"/>
    <property type="gene ID" value="LOC111254893"/>
</dbReference>
<dbReference type="PANTHER" id="PTHR21224:SF1">
    <property type="entry name" value="INTEGRATOR COMPLEX SUBUNIT 1"/>
    <property type="match status" value="1"/>
</dbReference>
<evidence type="ECO:0000313" key="7">
    <source>
        <dbReference type="Proteomes" id="UP000594260"/>
    </source>
</evidence>
<dbReference type="InterPro" id="IPR038902">
    <property type="entry name" value="INTS1"/>
</dbReference>
<feature type="compositionally biased region" description="Low complexity" evidence="1">
    <location>
        <begin position="57"/>
        <end position="72"/>
    </location>
</feature>
<dbReference type="Pfam" id="PF22929">
    <property type="entry name" value="INTS1_INTS2-bd"/>
    <property type="match status" value="1"/>
</dbReference>
<dbReference type="RefSeq" id="XP_022672117.1">
    <property type="nucleotide sequence ID" value="XM_022816382.1"/>
</dbReference>
<dbReference type="InterPro" id="IPR053964">
    <property type="entry name" value="INT1_R3"/>
</dbReference>
<dbReference type="RefSeq" id="XP_022672204.1">
    <property type="nucleotide sequence ID" value="XM_022816469.1"/>
</dbReference>
<dbReference type="GeneID" id="111254893"/>
<dbReference type="InterPro" id="IPR053965">
    <property type="entry name" value="INTS1_R4"/>
</dbReference>
<dbReference type="OrthoDB" id="19938at2759"/>
<reference evidence="6" key="1">
    <citation type="submission" date="2021-01" db="UniProtKB">
        <authorList>
            <consortium name="EnsemblMetazoa"/>
        </authorList>
    </citation>
    <scope>IDENTIFICATION</scope>
</reference>
<dbReference type="GO" id="GO:0034474">
    <property type="term" value="P:U2 snRNA 3'-end processing"/>
    <property type="evidence" value="ECO:0007669"/>
    <property type="project" value="InterPro"/>
</dbReference>
<dbReference type="RefSeq" id="XP_022672019.1">
    <property type="nucleotide sequence ID" value="XM_022816284.1"/>
</dbReference>
<dbReference type="InterPro" id="IPR022145">
    <property type="entry name" value="INTS1_RPB2-bd"/>
</dbReference>
<evidence type="ECO:0000313" key="6">
    <source>
        <dbReference type="EnsemblMetazoa" id="XP_022672117"/>
    </source>
</evidence>
<dbReference type="CTD" id="26173"/>
<name>A0A7M7MJP7_VARDE</name>
<dbReference type="EnsemblMetazoa" id="XM_022816284">
    <property type="protein sequence ID" value="XP_022672019"/>
    <property type="gene ID" value="LOC111254893"/>
</dbReference>
<dbReference type="OMA" id="CSEFRFY"/>
<dbReference type="RefSeq" id="XP_022672286.1">
    <property type="nucleotide sequence ID" value="XM_022816551.1"/>
</dbReference>
<dbReference type="InterPro" id="IPR053966">
    <property type="entry name" value="INTS1_INTS2-bd"/>
</dbReference>
<evidence type="ECO:0000256" key="1">
    <source>
        <dbReference type="SAM" id="MobiDB-lite"/>
    </source>
</evidence>
<evidence type="ECO:0000259" key="3">
    <source>
        <dbReference type="Pfam" id="PF22927"/>
    </source>
</evidence>
<dbReference type="Pfam" id="PF22927">
    <property type="entry name" value="INT1_R3"/>
    <property type="match status" value="1"/>
</dbReference>